<feature type="transmembrane region" description="Helical" evidence="1">
    <location>
        <begin position="26"/>
        <end position="43"/>
    </location>
</feature>
<feature type="domain" description="GGDEF" evidence="3">
    <location>
        <begin position="346"/>
        <end position="479"/>
    </location>
</feature>
<keyword evidence="5" id="KW-1185">Reference proteome</keyword>
<name>A0A511Z1G3_9CELL</name>
<dbReference type="InterPro" id="IPR029787">
    <property type="entry name" value="Nucleotide_cyclase"/>
</dbReference>
<dbReference type="PROSITE" id="PS50887">
    <property type="entry name" value="GGDEF"/>
    <property type="match status" value="1"/>
</dbReference>
<feature type="transmembrane region" description="Helical" evidence="1">
    <location>
        <begin position="117"/>
        <end position="136"/>
    </location>
</feature>
<dbReference type="NCBIfam" id="TIGR00254">
    <property type="entry name" value="GGDEF"/>
    <property type="match status" value="1"/>
</dbReference>
<organism evidence="4 5">
    <name type="scientific">Actinotalea fermentans</name>
    <dbReference type="NCBI Taxonomy" id="43671"/>
    <lineage>
        <taxon>Bacteria</taxon>
        <taxon>Bacillati</taxon>
        <taxon>Actinomycetota</taxon>
        <taxon>Actinomycetes</taxon>
        <taxon>Micrococcales</taxon>
        <taxon>Cellulomonadaceae</taxon>
        <taxon>Actinotalea</taxon>
    </lineage>
</organism>
<feature type="transmembrane region" description="Helical" evidence="1">
    <location>
        <begin position="286"/>
        <end position="304"/>
    </location>
</feature>
<dbReference type="Gene3D" id="3.30.70.270">
    <property type="match status" value="1"/>
</dbReference>
<evidence type="ECO:0000259" key="3">
    <source>
        <dbReference type="PROSITE" id="PS50887"/>
    </source>
</evidence>
<dbReference type="RefSeq" id="WP_034244899.1">
    <property type="nucleotide sequence ID" value="NZ_BJYK01000010.1"/>
</dbReference>
<dbReference type="Proteomes" id="UP000321484">
    <property type="component" value="Unassembled WGS sequence"/>
</dbReference>
<evidence type="ECO:0000259" key="2">
    <source>
        <dbReference type="PROSITE" id="PS50883"/>
    </source>
</evidence>
<evidence type="ECO:0000256" key="1">
    <source>
        <dbReference type="SAM" id="Phobius"/>
    </source>
</evidence>
<dbReference type="InterPro" id="IPR035919">
    <property type="entry name" value="EAL_sf"/>
</dbReference>
<keyword evidence="1" id="KW-0812">Transmembrane</keyword>
<gene>
    <name evidence="4" type="ORF">AFE02nite_30160</name>
</gene>
<feature type="transmembrane region" description="Helical" evidence="1">
    <location>
        <begin position="86"/>
        <end position="105"/>
    </location>
</feature>
<dbReference type="SMART" id="SM00267">
    <property type="entry name" value="GGDEF"/>
    <property type="match status" value="1"/>
</dbReference>
<dbReference type="AlphaFoldDB" id="A0A511Z1G3"/>
<feature type="transmembrane region" description="Helical" evidence="1">
    <location>
        <begin position="148"/>
        <end position="172"/>
    </location>
</feature>
<feature type="domain" description="EAL" evidence="2">
    <location>
        <begin position="488"/>
        <end position="741"/>
    </location>
</feature>
<reference evidence="4 5" key="1">
    <citation type="submission" date="2019-07" db="EMBL/GenBank/DDBJ databases">
        <title>Whole genome shotgun sequence of Actinotalea fermentans NBRC 105374.</title>
        <authorList>
            <person name="Hosoyama A."/>
            <person name="Uohara A."/>
            <person name="Ohji S."/>
            <person name="Ichikawa N."/>
        </authorList>
    </citation>
    <scope>NUCLEOTIDE SEQUENCE [LARGE SCALE GENOMIC DNA]</scope>
    <source>
        <strain evidence="4 5">NBRC 105374</strain>
    </source>
</reference>
<dbReference type="CDD" id="cd01949">
    <property type="entry name" value="GGDEF"/>
    <property type="match status" value="1"/>
</dbReference>
<accession>A0A511Z1G3</accession>
<dbReference type="Gene3D" id="3.20.20.450">
    <property type="entry name" value="EAL domain"/>
    <property type="match status" value="1"/>
</dbReference>
<keyword evidence="1" id="KW-1133">Transmembrane helix</keyword>
<dbReference type="SUPFAM" id="SSF141868">
    <property type="entry name" value="EAL domain-like"/>
    <property type="match status" value="1"/>
</dbReference>
<dbReference type="Pfam" id="PF00563">
    <property type="entry name" value="EAL"/>
    <property type="match status" value="1"/>
</dbReference>
<evidence type="ECO:0000313" key="4">
    <source>
        <dbReference type="EMBL" id="GEN81282.1"/>
    </source>
</evidence>
<dbReference type="CDD" id="cd01948">
    <property type="entry name" value="EAL"/>
    <property type="match status" value="1"/>
</dbReference>
<dbReference type="PROSITE" id="PS50883">
    <property type="entry name" value="EAL"/>
    <property type="match status" value="1"/>
</dbReference>
<proteinExistence type="predicted"/>
<protein>
    <recommendedName>
        <fullName evidence="6">GGDEF-domain containing protein</fullName>
    </recommendedName>
</protein>
<dbReference type="GO" id="GO:0071111">
    <property type="term" value="F:cyclic-guanylate-specific phosphodiesterase activity"/>
    <property type="evidence" value="ECO:0007669"/>
    <property type="project" value="InterPro"/>
</dbReference>
<feature type="transmembrane region" description="Helical" evidence="1">
    <location>
        <begin position="245"/>
        <end position="266"/>
    </location>
</feature>
<keyword evidence="1" id="KW-0472">Membrane</keyword>
<evidence type="ECO:0008006" key="6">
    <source>
        <dbReference type="Google" id="ProtNLM"/>
    </source>
</evidence>
<dbReference type="PANTHER" id="PTHR33121:SF70">
    <property type="entry name" value="SIGNALING PROTEIN YKOW"/>
    <property type="match status" value="1"/>
</dbReference>
<feature type="transmembrane region" description="Helical" evidence="1">
    <location>
        <begin position="184"/>
        <end position="205"/>
    </location>
</feature>
<dbReference type="InterPro" id="IPR050706">
    <property type="entry name" value="Cyclic-di-GMP_PDE-like"/>
</dbReference>
<feature type="transmembrane region" description="Helical" evidence="1">
    <location>
        <begin position="217"/>
        <end position="238"/>
    </location>
</feature>
<dbReference type="SMART" id="SM00052">
    <property type="entry name" value="EAL"/>
    <property type="match status" value="1"/>
</dbReference>
<dbReference type="InterPro" id="IPR000160">
    <property type="entry name" value="GGDEF_dom"/>
</dbReference>
<dbReference type="EMBL" id="BJYK01000010">
    <property type="protein sequence ID" value="GEN81282.1"/>
    <property type="molecule type" value="Genomic_DNA"/>
</dbReference>
<sequence length="759" mass="80860">MWRWLALGGVLVAVESALPLGLGRDLLYLGFSVGAVVMTVVGIRRHRPVPRAPWVLFAVGIGLWAGGDALWALFDHVLDIDPFPSVADVLYIAAYPVLAAGVRALARARNPRGDATAMLDAILVATVAVAVLWILVIGPTFESPETDFLSAAVASAYPLGDVVLLMYLAYLAGDTRFRSPALRMFALGIVVTLAADLLFALVDYLPWVGEGGNSLDFLWLTGYLLLGGAALHPSMAAAGERQPGLALTAFAGLGKLAFLGACLLALPGTALVQRLLGEDPDSVELAVAGVVVILLVFVRMMVMTRQLVRQSDRLAALAASDALTGLPNLRLFTDEVAVRLADPEQPRVPIMLVNLDRFAEIKETLGFRVTDELLRAAGQRLAGVLGDRGMIARVGGDAFGVVVFDHTMRSDDLATCASQLRSELSEPFTLSDVSVSIDGLVGVAVGPDDGGTPTELLQRADVALSAARSRPDRVARYSGRLPADGTLTPHLMSELPAALASDQIVLHYQPQVAVDTGQVIGVEALVRWQHPVHGLLPPAAFIPAAERTGLIRPITRAVLDRALAYAADLHADGRRLAVSVNLSVRDLLDAQFPQEVEQALARHGVDRSLLELEVTESMAMVDPNRSLRVLHDLAELGVRLSVDDYGTGYSSLAYLQRLPVQRLKIDRSFVMGMVHDSASVAIVRSTVELARNLGLTVVAEGVEDDATLLALRDMGCAVAQGFGLGRPVPADRLLDVVDAIERRLAGVLADTLVLPQQVG</sequence>
<dbReference type="InterPro" id="IPR043128">
    <property type="entry name" value="Rev_trsase/Diguanyl_cyclase"/>
</dbReference>
<feature type="transmembrane region" description="Helical" evidence="1">
    <location>
        <begin position="55"/>
        <end position="74"/>
    </location>
</feature>
<dbReference type="Pfam" id="PF00990">
    <property type="entry name" value="GGDEF"/>
    <property type="match status" value="1"/>
</dbReference>
<evidence type="ECO:0000313" key="5">
    <source>
        <dbReference type="Proteomes" id="UP000321484"/>
    </source>
</evidence>
<dbReference type="InterPro" id="IPR001633">
    <property type="entry name" value="EAL_dom"/>
</dbReference>
<dbReference type="PANTHER" id="PTHR33121">
    <property type="entry name" value="CYCLIC DI-GMP PHOSPHODIESTERASE PDEF"/>
    <property type="match status" value="1"/>
</dbReference>
<dbReference type="SUPFAM" id="SSF55073">
    <property type="entry name" value="Nucleotide cyclase"/>
    <property type="match status" value="1"/>
</dbReference>
<comment type="caution">
    <text evidence="4">The sequence shown here is derived from an EMBL/GenBank/DDBJ whole genome shotgun (WGS) entry which is preliminary data.</text>
</comment>